<protein>
    <submittedName>
        <fullName evidence="3">Lysozyme inhibitor LprI family protein</fullName>
    </submittedName>
</protein>
<gene>
    <name evidence="3" type="ORF">AABB31_12480</name>
</gene>
<feature type="chain" id="PRO_5043018208" evidence="1">
    <location>
        <begin position="20"/>
        <end position="151"/>
    </location>
</feature>
<evidence type="ECO:0000256" key="1">
    <source>
        <dbReference type="SAM" id="SignalP"/>
    </source>
</evidence>
<proteinExistence type="predicted"/>
<sequence length="151" mass="16495">MNILRSWLIFACLAAPATAQEAVFSPEATERCLENSRLRAERVACIGASSGVCMADGGGSYAESICFSEEGVFWDDRLNAVYQERMAAARRDDKSLADALLNFQRAWIVYRDARCDAVFAAWGEGTGRSPALAECIMRTTAEQALLLEDGL</sequence>
<evidence type="ECO:0000313" key="4">
    <source>
        <dbReference type="Proteomes" id="UP001470809"/>
    </source>
</evidence>
<name>A0AAN0NH68_9RHOB</name>
<dbReference type="Gene3D" id="1.20.1270.180">
    <property type="match status" value="1"/>
</dbReference>
<dbReference type="Proteomes" id="UP001470809">
    <property type="component" value="Chromosome"/>
</dbReference>
<keyword evidence="1" id="KW-0732">Signal</keyword>
<evidence type="ECO:0000313" key="3">
    <source>
        <dbReference type="EMBL" id="WZU65911.1"/>
    </source>
</evidence>
<feature type="signal peptide" evidence="1">
    <location>
        <begin position="1"/>
        <end position="19"/>
    </location>
</feature>
<dbReference type="AlphaFoldDB" id="A0AAN0NH68"/>
<dbReference type="RefSeq" id="WP_342075242.1">
    <property type="nucleotide sequence ID" value="NZ_CP151767.2"/>
</dbReference>
<keyword evidence="4" id="KW-1185">Reference proteome</keyword>
<dbReference type="InterPro" id="IPR009739">
    <property type="entry name" value="LprI-like_N"/>
</dbReference>
<reference evidence="4" key="1">
    <citation type="submission" date="2024-04" db="EMBL/GenBank/DDBJ databases">
        <title>Phylogenomic analyses of a clade within the roseobacter group suggest taxonomic reassignments of species of the genera Aestuariivita, Citreicella, Loktanella, Nautella, Pelagibaca, Ruegeria, Thalassobius, Thiobacimonas and Tropicibacter, and the proposal o.</title>
        <authorList>
            <person name="Jeon C.O."/>
        </authorList>
    </citation>
    <scope>NUCLEOTIDE SEQUENCE [LARGE SCALE GENOMIC DNA]</scope>
    <source>
        <strain evidence="4">SS1-5</strain>
    </source>
</reference>
<dbReference type="KEGG" id="yrh:AABB31_12480"/>
<reference evidence="3 4" key="2">
    <citation type="submission" date="2024-08" db="EMBL/GenBank/DDBJ databases">
        <title>Phylogenomic analyses of a clade within the roseobacter group suggest taxonomic reassignments of species of the genera Aestuariivita, Citreicella, Loktanella, Nautella, Pelagibaca, Ruegeria, Thalassobius, Thiobacimonas and Tropicibacter, and the proposal o.</title>
        <authorList>
            <person name="Jeon C.O."/>
        </authorList>
    </citation>
    <scope>NUCLEOTIDE SEQUENCE [LARGE SCALE GENOMIC DNA]</scope>
    <source>
        <strain evidence="3 4">SS1-5</strain>
    </source>
</reference>
<dbReference type="Pfam" id="PF07007">
    <property type="entry name" value="LprI"/>
    <property type="match status" value="1"/>
</dbReference>
<feature type="domain" description="Lysozyme inhibitor LprI-like N-terminal" evidence="2">
    <location>
        <begin position="61"/>
        <end position="144"/>
    </location>
</feature>
<organism evidence="3 4">
    <name type="scientific">Yoonia rhodophyticola</name>
    <dbReference type="NCBI Taxonomy" id="3137370"/>
    <lineage>
        <taxon>Bacteria</taxon>
        <taxon>Pseudomonadati</taxon>
        <taxon>Pseudomonadota</taxon>
        <taxon>Alphaproteobacteria</taxon>
        <taxon>Rhodobacterales</taxon>
        <taxon>Paracoccaceae</taxon>
        <taxon>Yoonia</taxon>
    </lineage>
</organism>
<evidence type="ECO:0000259" key="2">
    <source>
        <dbReference type="Pfam" id="PF07007"/>
    </source>
</evidence>
<dbReference type="EMBL" id="CP151767">
    <property type="protein sequence ID" value="WZU65911.1"/>
    <property type="molecule type" value="Genomic_DNA"/>
</dbReference>
<accession>A0AAN0NH68</accession>